<comment type="caution">
    <text evidence="2">The sequence shown here is derived from an EMBL/GenBank/DDBJ whole genome shotgun (WGS) entry which is preliminary data.</text>
</comment>
<evidence type="ECO:0000313" key="3">
    <source>
        <dbReference type="Proteomes" id="UP000319824"/>
    </source>
</evidence>
<dbReference type="SUPFAM" id="SSF75005">
    <property type="entry name" value="Arabinanase/levansucrase/invertase"/>
    <property type="match status" value="1"/>
</dbReference>
<dbReference type="Proteomes" id="UP000319824">
    <property type="component" value="Unassembled WGS sequence"/>
</dbReference>
<evidence type="ECO:0000259" key="1">
    <source>
        <dbReference type="Pfam" id="PF24793"/>
    </source>
</evidence>
<dbReference type="Pfam" id="PF24793">
    <property type="entry name" value="GINT1_N"/>
    <property type="match status" value="1"/>
</dbReference>
<accession>A0A559SX49</accession>
<dbReference type="InterPro" id="IPR056442">
    <property type="entry name" value="GINT1_N"/>
</dbReference>
<proteinExistence type="predicted"/>
<evidence type="ECO:0000313" key="2">
    <source>
        <dbReference type="EMBL" id="TVZ66936.1"/>
    </source>
</evidence>
<reference evidence="2 3" key="1">
    <citation type="submission" date="2019-06" db="EMBL/GenBank/DDBJ databases">
        <title>Pac Bio to generate improved reference genome sequences for organisms with transposon mutant libraries (support for FEBA project).</title>
        <authorList>
            <person name="Blow M."/>
        </authorList>
    </citation>
    <scope>NUCLEOTIDE SEQUENCE [LARGE SCALE GENOMIC DNA]</scope>
    <source>
        <strain evidence="2 3">USDA 1844</strain>
    </source>
</reference>
<dbReference type="AlphaFoldDB" id="A0A559SX49"/>
<sequence>MNTVRPLRIGVLVARKEGFENWELMIFDQIMADPRFSLITLIVHPDPFGDRQASRLFELESHVERRLLARQRRYTPRIFDANRQRFDDLRAFGTYGAADIPVPHKLVSERELDLVIRMTPASLPRDAIRDLPFGEWAFNFCDQRSRNADWFSYRDVISKSAATELLLYARQDDDARVASIASPSFNVKFSAARNAAFVKERAVTLLIRELGRLADKRELKATPSRRDDVVKPPSSLDMVRYAGGLSSHFLARAIKALRAKMHSGSAIWTLYTGRGRIDDFDPRESVEIPPTKSDIKADPFLFQYGNECYLFYEAYADGDRKAHIAVGRFRGDTIEPVGIALSCDHHLSYPFVFRDGESIFMMPETHQSRRIEIWRCVEFPLKWELYSTAFEGRSAADSVLTRHEGKWWLFTNLSDFHAYEDHCSELYLFEVDGPELKRIIPHKHNPVVIGSTVARNGGRILERNGRLYRPSQCNAHGIYGYGLNIMEIEELSLSAYRERCIRTITPDFKKGLRGCHHFDAAGERYVVDARLSL</sequence>
<name>A0A559SX49_9HYPH</name>
<dbReference type="EMBL" id="VISO01000003">
    <property type="protein sequence ID" value="TVZ66936.1"/>
    <property type="molecule type" value="Genomic_DNA"/>
</dbReference>
<protein>
    <recommendedName>
        <fullName evidence="1">Glucosamine inositolphosphorylceramide transferase 1 N-terminal domain-containing protein</fullName>
    </recommendedName>
</protein>
<gene>
    <name evidence="2" type="ORF">BCL32_7366</name>
</gene>
<dbReference type="InterPro" id="IPR023296">
    <property type="entry name" value="Glyco_hydro_beta-prop_sf"/>
</dbReference>
<organism evidence="2 3">
    <name type="scientific">Rhizobium mongolense USDA 1844</name>
    <dbReference type="NCBI Taxonomy" id="1079460"/>
    <lineage>
        <taxon>Bacteria</taxon>
        <taxon>Pseudomonadati</taxon>
        <taxon>Pseudomonadota</taxon>
        <taxon>Alphaproteobacteria</taxon>
        <taxon>Hyphomicrobiales</taxon>
        <taxon>Rhizobiaceae</taxon>
        <taxon>Rhizobium/Agrobacterium group</taxon>
        <taxon>Rhizobium</taxon>
    </lineage>
</organism>
<feature type="domain" description="Glucosamine inositolphosphorylceramide transferase 1 N-terminal" evidence="1">
    <location>
        <begin position="292"/>
        <end position="511"/>
    </location>
</feature>
<dbReference type="RefSeq" id="WP_022718853.1">
    <property type="nucleotide sequence ID" value="NZ_ATTQ01000032.1"/>
</dbReference>